<name>A0ABY7BLP5_9FIRM</name>
<gene>
    <name evidence="3" type="ORF">OTK00_001924</name>
</gene>
<organism evidence="3 4">
    <name type="scientific">Caldicellulosiruptor morganii</name>
    <dbReference type="NCBI Taxonomy" id="1387555"/>
    <lineage>
        <taxon>Bacteria</taxon>
        <taxon>Bacillati</taxon>
        <taxon>Bacillota</taxon>
        <taxon>Bacillota incertae sedis</taxon>
        <taxon>Caldicellulosiruptorales</taxon>
        <taxon>Caldicellulosiruptoraceae</taxon>
        <taxon>Caldicellulosiruptor</taxon>
    </lineage>
</organism>
<evidence type="ECO:0000256" key="1">
    <source>
        <dbReference type="SAM" id="Coils"/>
    </source>
</evidence>
<feature type="domain" description="Flagellar Assembly Protein A N-terminal region" evidence="2">
    <location>
        <begin position="11"/>
        <end position="181"/>
    </location>
</feature>
<dbReference type="PANTHER" id="PTHR38032:SF1">
    <property type="entry name" value="RNA-BINDING PROTEIN KHPB N-TERMINAL DOMAIN-CONTAINING PROTEIN"/>
    <property type="match status" value="1"/>
</dbReference>
<dbReference type="InterPro" id="IPR005646">
    <property type="entry name" value="FapA"/>
</dbReference>
<dbReference type="Pfam" id="PF20250">
    <property type="entry name" value="FapA_N"/>
    <property type="match status" value="1"/>
</dbReference>
<dbReference type="PANTHER" id="PTHR38032">
    <property type="entry name" value="POLYMERASE-RELATED"/>
    <property type="match status" value="1"/>
</dbReference>
<evidence type="ECO:0000313" key="4">
    <source>
        <dbReference type="Proteomes" id="UP001164909"/>
    </source>
</evidence>
<dbReference type="InterPro" id="IPR046866">
    <property type="entry name" value="FapA_N"/>
</dbReference>
<protein>
    <submittedName>
        <fullName evidence="3">FapA family protein</fullName>
    </submittedName>
</protein>
<evidence type="ECO:0000259" key="2">
    <source>
        <dbReference type="Pfam" id="PF20250"/>
    </source>
</evidence>
<keyword evidence="4" id="KW-1185">Reference proteome</keyword>
<evidence type="ECO:0000313" key="3">
    <source>
        <dbReference type="EMBL" id="WAM33425.1"/>
    </source>
</evidence>
<accession>A0ABY7BLP5</accession>
<dbReference type="InterPro" id="IPR046865">
    <property type="entry name" value="FapA_b_solenoid"/>
</dbReference>
<dbReference type="Pfam" id="PF03961">
    <property type="entry name" value="FapA"/>
    <property type="match status" value="1"/>
</dbReference>
<reference evidence="3" key="1">
    <citation type="submission" date="2022-12" db="EMBL/GenBank/DDBJ databases">
        <authorList>
            <person name="Bing R.G."/>
            <person name="Willard D.J."/>
            <person name="Manesh M.J.H."/>
            <person name="Laemthong T."/>
            <person name="Crosby J.R."/>
            <person name="Kelly R.M."/>
        </authorList>
    </citation>
    <scope>NUCLEOTIDE SEQUENCE</scope>
    <source>
        <strain evidence="3">DSM 8990</strain>
    </source>
</reference>
<dbReference type="EMBL" id="CP113865">
    <property type="protein sequence ID" value="WAM33425.1"/>
    <property type="molecule type" value="Genomic_DNA"/>
</dbReference>
<sequence>MSEENLKKVDIKVLVTSDKLKASIVLIQNQNGVELTSENVINALKANRVTYGIDEEAIKRLVENPVFGSPVVVAQGKPPGRPVDGKLIYHFDVKREIKPKELPDGRVDYKDLGIVQNVRKDDILVTMIDPVDGENGVDVFGGVIRGQKGKKVNLPRGKNTYIDADGHTLKAACDGQVCIIEGKVVVLNTLEISSDVDNSTGNINFVGNVHIKGSVLSGFKVVAEGNVEVDGIVEAAEIEAKGSVILHKGITGMGKGKIVSQKSVIAKFIENATVLAAEDVQAEAIIHSDIKCGGRLILVGPKASIVGGSCKVGREVDAKTIGSYLSTSTEIEVGVDPLMIERYREIKGEINELKENVKKCDQAVEVLKKIEAAGKITDDKREMLQKFTRSKIVAQERLKSLQQEQEEIEKRLEERSEGVVKVQDVIYPGVKITIGNVCKIIKEPVKYCKIYRQDADIKIAPYSD</sequence>
<keyword evidence="1" id="KW-0175">Coiled coil</keyword>
<dbReference type="Proteomes" id="UP001164909">
    <property type="component" value="Chromosome"/>
</dbReference>
<dbReference type="RefSeq" id="WP_045169016.1">
    <property type="nucleotide sequence ID" value="NZ_CP113865.1"/>
</dbReference>
<feature type="coiled-coil region" evidence="1">
    <location>
        <begin position="343"/>
        <end position="418"/>
    </location>
</feature>
<proteinExistence type="predicted"/>